<dbReference type="OMA" id="EIWDENE"/>
<gene>
    <name evidence="6 8" type="primary">ruvA</name>
    <name evidence="8" type="ORF">KN71_001150</name>
</gene>
<dbReference type="Gene3D" id="1.10.150.20">
    <property type="entry name" value="5' to 3' exonuclease, C-terminal subdomain"/>
    <property type="match status" value="1"/>
</dbReference>
<dbReference type="GO" id="GO:0006281">
    <property type="term" value="P:DNA repair"/>
    <property type="evidence" value="ECO:0007669"/>
    <property type="project" value="UniProtKB-UniRule"/>
</dbReference>
<keyword evidence="2 6" id="KW-0227">DNA damage</keyword>
<evidence type="ECO:0000256" key="1">
    <source>
        <dbReference type="ARBA" id="ARBA00022490"/>
    </source>
</evidence>
<keyword evidence="1 6" id="KW-0963">Cytoplasm</keyword>
<organism evidence="8 9">
    <name type="scientific">Metamycoplasma hominis</name>
    <name type="common">Mycoplasma hominis</name>
    <dbReference type="NCBI Taxonomy" id="2098"/>
    <lineage>
        <taxon>Bacteria</taxon>
        <taxon>Bacillati</taxon>
        <taxon>Mycoplasmatota</taxon>
        <taxon>Mycoplasmoidales</taxon>
        <taxon>Metamycoplasmataceae</taxon>
        <taxon>Metamycoplasma</taxon>
    </lineage>
</organism>
<dbReference type="Pfam" id="PF01330">
    <property type="entry name" value="RuvA_N"/>
    <property type="match status" value="1"/>
</dbReference>
<name>A0A454C9D4_METHO</name>
<comment type="subcellular location">
    <subcellularLocation>
        <location evidence="6">Cytoplasm</location>
    </subcellularLocation>
</comment>
<dbReference type="GO" id="GO:0000400">
    <property type="term" value="F:four-way junction DNA binding"/>
    <property type="evidence" value="ECO:0007669"/>
    <property type="project" value="UniProtKB-UniRule"/>
</dbReference>
<comment type="similarity">
    <text evidence="6">Belongs to the RuvA family.</text>
</comment>
<evidence type="ECO:0000256" key="4">
    <source>
        <dbReference type="ARBA" id="ARBA00023172"/>
    </source>
</evidence>
<evidence type="ECO:0000256" key="5">
    <source>
        <dbReference type="ARBA" id="ARBA00023204"/>
    </source>
</evidence>
<reference evidence="8 9" key="2">
    <citation type="submission" date="2018-10" db="EMBL/GenBank/DDBJ databases">
        <title>Detection and isolation of Mycoplasma hominis as a predominant microorganism from pelvic cavity of patient with salpingitis and tubo-ovarian abscess.</title>
        <authorList>
            <person name="Guschin A.E."/>
            <person name="Khayrullina G.A."/>
            <person name="Rakovskaya I.V."/>
            <person name="Shelenkov A.A."/>
            <person name="Shagin D.A."/>
        </authorList>
    </citation>
    <scope>NUCLEOTIDE SEQUENCE [LARGE SCALE GENOMIC DNA]</scope>
    <source>
        <strain evidence="9">TOA</strain>
    </source>
</reference>
<dbReference type="InterPro" id="IPR013849">
    <property type="entry name" value="DNA_helicase_Holl-junc_RuvA_I"/>
</dbReference>
<sequence>MKIYLYGKIMHVNTNYLILDHNGEGELIYVADIKRFNKDDLRKIFIYDVVNEYKKTTYGFENFKELIIFEDLISLQGLGPKTAISLLNLGWENLIQLIANEDKDKLCEASYVSLRIANNIIFAYKQKYAKFLSKLSDEDLLKIKSKNTSDSLREKFEYTMRMLGFKKQQISYALEKMSITENIEESVENAIKIIGMKQNESRVLDQ</sequence>
<dbReference type="InterPro" id="IPR000085">
    <property type="entry name" value="RuvA"/>
</dbReference>
<dbReference type="GO" id="GO:0005524">
    <property type="term" value="F:ATP binding"/>
    <property type="evidence" value="ECO:0007669"/>
    <property type="project" value="InterPro"/>
</dbReference>
<evidence type="ECO:0000313" key="9">
    <source>
        <dbReference type="Proteomes" id="UP000029712"/>
    </source>
</evidence>
<keyword evidence="3 6" id="KW-0238">DNA-binding</keyword>
<dbReference type="EMBL" id="CP033021">
    <property type="protein sequence ID" value="AYN65310.1"/>
    <property type="molecule type" value="Genomic_DNA"/>
</dbReference>
<dbReference type="Proteomes" id="UP000029712">
    <property type="component" value="Chromosome"/>
</dbReference>
<dbReference type="SUPFAM" id="SSF47781">
    <property type="entry name" value="RuvA domain 2-like"/>
    <property type="match status" value="1"/>
</dbReference>
<dbReference type="GO" id="GO:0009378">
    <property type="term" value="F:four-way junction helicase activity"/>
    <property type="evidence" value="ECO:0007669"/>
    <property type="project" value="InterPro"/>
</dbReference>
<dbReference type="NCBIfam" id="TIGR00084">
    <property type="entry name" value="ruvA"/>
    <property type="match status" value="1"/>
</dbReference>
<dbReference type="OrthoDB" id="5293449at2"/>
<evidence type="ECO:0000313" key="8">
    <source>
        <dbReference type="EMBL" id="AYN65310.1"/>
    </source>
</evidence>
<dbReference type="RefSeq" id="WP_012855461.1">
    <property type="nucleotide sequence ID" value="NZ_CP009677.1"/>
</dbReference>
<feature type="region of interest" description="Flexible linker" evidence="6">
    <location>
        <begin position="135"/>
        <end position="147"/>
    </location>
</feature>
<dbReference type="GO" id="GO:0048476">
    <property type="term" value="C:Holliday junction resolvase complex"/>
    <property type="evidence" value="ECO:0007669"/>
    <property type="project" value="UniProtKB-UniRule"/>
</dbReference>
<dbReference type="AlphaFoldDB" id="A0A454C9D4"/>
<evidence type="ECO:0000256" key="3">
    <source>
        <dbReference type="ARBA" id="ARBA00023125"/>
    </source>
</evidence>
<comment type="subunit">
    <text evidence="6">Homotetramer. Forms an RuvA(8)-RuvB(12)-Holliday junction (HJ) complex. HJ DNA is sandwiched between 2 RuvA tetramers; dsDNA enters through RuvA and exits via RuvB. An RuvB hexamer assembles on each DNA strand where it exits the tetramer. Each RuvB hexamer is contacted by two RuvA subunits (via domain III) on 2 adjacent RuvB subunits; this complex drives branch migration. In the full resolvosome a probable DNA-RuvA(4)-RuvB(12)-RuvC(2) complex forms which resolves the HJ.</text>
</comment>
<evidence type="ECO:0000256" key="2">
    <source>
        <dbReference type="ARBA" id="ARBA00022763"/>
    </source>
</evidence>
<feature type="domain" description="DNA helicase Holliday junction RuvA type" evidence="7">
    <location>
        <begin position="4"/>
        <end position="59"/>
    </location>
</feature>
<dbReference type="HAMAP" id="MF_00031">
    <property type="entry name" value="DNA_HJ_migration_RuvA"/>
    <property type="match status" value="1"/>
</dbReference>
<evidence type="ECO:0000259" key="7">
    <source>
        <dbReference type="Pfam" id="PF01330"/>
    </source>
</evidence>
<dbReference type="GO" id="GO:0005737">
    <property type="term" value="C:cytoplasm"/>
    <property type="evidence" value="ECO:0007669"/>
    <property type="project" value="UniProtKB-SubCell"/>
</dbReference>
<dbReference type="Pfam" id="PF14520">
    <property type="entry name" value="HHH_5"/>
    <property type="match status" value="1"/>
</dbReference>
<keyword evidence="5 6" id="KW-0234">DNA repair</keyword>
<dbReference type="InterPro" id="IPR010994">
    <property type="entry name" value="RuvA_2-like"/>
</dbReference>
<dbReference type="GO" id="GO:0006310">
    <property type="term" value="P:DNA recombination"/>
    <property type="evidence" value="ECO:0007669"/>
    <property type="project" value="UniProtKB-UniRule"/>
</dbReference>
<comment type="domain">
    <text evidence="6">Has three domains with a flexible linker between the domains II and III and assumes an 'L' shape. Domain III is highly mobile and contacts RuvB.</text>
</comment>
<comment type="function">
    <text evidence="6">The RuvA-RuvB-RuvC complex processes Holliday junction (HJ) DNA during genetic recombination and DNA repair, while the RuvA-RuvB complex plays an important role in the rescue of blocked DNA replication forks via replication fork reversal (RFR). RuvA specifically binds to HJ cruciform DNA, conferring on it an open structure. The RuvB hexamer acts as an ATP-dependent pump, pulling dsDNA into and through the RuvAB complex. HJ branch migration allows RuvC to scan DNA until it finds its consensus sequence, where it cleaves and resolves the cruciform DNA.</text>
</comment>
<reference evidence="8 9" key="1">
    <citation type="submission" date="2014-08" db="EMBL/GenBank/DDBJ databases">
        <authorList>
            <person name="Kuleshov K."/>
            <person name="Dedkov V."/>
            <person name="Markelov M."/>
            <person name="Pimkina E."/>
        </authorList>
    </citation>
    <scope>NUCLEOTIDE SEQUENCE [LARGE SCALE GENOMIC DNA]</scope>
    <source>
        <strain evidence="9">TOA</strain>
    </source>
</reference>
<keyword evidence="4 6" id="KW-0233">DNA recombination</keyword>
<comment type="caution">
    <text evidence="6">Lacks conserved residue(s) required for the propagation of feature annotation.</text>
</comment>
<evidence type="ECO:0000256" key="6">
    <source>
        <dbReference type="HAMAP-Rule" id="MF_00031"/>
    </source>
</evidence>
<accession>A0A454C9D4</accession>
<protein>
    <recommendedName>
        <fullName evidence="6">Holliday junction branch migration complex subunit RuvA</fullName>
    </recommendedName>
</protein>
<proteinExistence type="inferred from homology"/>
<feature type="region of interest" description="Domain III" evidence="6">
    <location>
        <begin position="148"/>
        <end position="206"/>
    </location>
</feature>